<dbReference type="SUPFAM" id="SSF56349">
    <property type="entry name" value="DNA breaking-rejoining enzymes"/>
    <property type="match status" value="1"/>
</dbReference>
<name>A0A345ANU4_9CAUD</name>
<dbReference type="GeneID" id="63642364"/>
<keyword evidence="6" id="KW-0233">DNA recombination</keyword>
<dbReference type="InterPro" id="IPR010998">
    <property type="entry name" value="Integrase_recombinase_N"/>
</dbReference>
<evidence type="ECO:0000313" key="12">
    <source>
        <dbReference type="Proteomes" id="UP000256012"/>
    </source>
</evidence>
<keyword evidence="8" id="KW-1160">Virus entry into host cell</keyword>
<evidence type="ECO:0000256" key="8">
    <source>
        <dbReference type="ARBA" id="ARBA00023296"/>
    </source>
</evidence>
<keyword evidence="12" id="KW-1185">Reference proteome</keyword>
<evidence type="ECO:0000313" key="11">
    <source>
        <dbReference type="EMBL" id="AXF38233.1"/>
    </source>
</evidence>
<comment type="function">
    <text evidence="9">Integrase is necessary for integration of the phage into the host genome by site-specific recombination. In conjunction with excisionase, integrase is also necessary for excision of the prophage from the host genome.</text>
</comment>
<proteinExistence type="inferred from homology"/>
<dbReference type="GO" id="GO:0016740">
    <property type="term" value="F:transferase activity"/>
    <property type="evidence" value="ECO:0007669"/>
    <property type="project" value="UniProtKB-KW"/>
</dbReference>
<dbReference type="InterPro" id="IPR050808">
    <property type="entry name" value="Phage_Integrase"/>
</dbReference>
<keyword evidence="5" id="KW-0238">DNA-binding</keyword>
<dbReference type="GO" id="GO:0006310">
    <property type="term" value="P:DNA recombination"/>
    <property type="evidence" value="ECO:0007669"/>
    <property type="project" value="UniProtKB-KW"/>
</dbReference>
<evidence type="ECO:0000256" key="1">
    <source>
        <dbReference type="ARBA" id="ARBA00008857"/>
    </source>
</evidence>
<evidence type="ECO:0000256" key="2">
    <source>
        <dbReference type="ARBA" id="ARBA00016082"/>
    </source>
</evidence>
<evidence type="ECO:0000256" key="7">
    <source>
        <dbReference type="ARBA" id="ARBA00023195"/>
    </source>
</evidence>
<sequence>MKLAEARGEFDKIKPTLKASPKPKLAIAHLGEVPTVEKLFTSYVAHLKAREAGAARHIEQVLLLGKYNAADALGRKTLAGDVTPADVRAPLAEAAKRGALRTADILRTYMSSAFGWGMKSANDYTQDAAYDWGIQANPVAAVPRDKRANKERDRNLSAPEMAAVWANLTDEGSGDVARLVMLCGQRVQETIKVDGCEVDTKRALWTIPAHKTKGRERPHMIPLPPQAVAIFKRLKEFHGDGPLFPARTGAKGERMGFLAVTHHIASLTCCKPFQPRDLRRTWKSRMGDSAGVDRFTRDLIQQHARADTGSRVYDHADYIPMMREAMAKWGRWFEKNVVQATKKKPQRDDMKMAA</sequence>
<dbReference type="InterPro" id="IPR013762">
    <property type="entry name" value="Integrase-like_cat_sf"/>
</dbReference>
<keyword evidence="3" id="KW-0808">Transferase</keyword>
<keyword evidence="4" id="KW-0229">DNA integration</keyword>
<dbReference type="KEGG" id="vg:63642364"/>
<evidence type="ECO:0000256" key="9">
    <source>
        <dbReference type="ARBA" id="ARBA00049605"/>
    </source>
</evidence>
<evidence type="ECO:0000256" key="3">
    <source>
        <dbReference type="ARBA" id="ARBA00022679"/>
    </source>
</evidence>
<dbReference type="Proteomes" id="UP000256012">
    <property type="component" value="Segment"/>
</dbReference>
<dbReference type="GO" id="GO:0075713">
    <property type="term" value="P:establishment of integrated proviral latency"/>
    <property type="evidence" value="ECO:0007669"/>
    <property type="project" value="UniProtKB-KW"/>
</dbReference>
<dbReference type="RefSeq" id="YP_010037900.1">
    <property type="nucleotide sequence ID" value="NC_054146.1"/>
</dbReference>
<dbReference type="GO" id="GO:0003677">
    <property type="term" value="F:DNA binding"/>
    <property type="evidence" value="ECO:0007669"/>
    <property type="project" value="UniProtKB-KW"/>
</dbReference>
<dbReference type="EMBL" id="MH252365">
    <property type="protein sequence ID" value="AXF38233.1"/>
    <property type="molecule type" value="Genomic_DNA"/>
</dbReference>
<dbReference type="PANTHER" id="PTHR30629:SF2">
    <property type="entry name" value="PROPHAGE INTEGRASE INTS-RELATED"/>
    <property type="match status" value="1"/>
</dbReference>
<dbReference type="GO" id="GO:0046718">
    <property type="term" value="P:symbiont entry into host cell"/>
    <property type="evidence" value="ECO:0007669"/>
    <property type="project" value="UniProtKB-KW"/>
</dbReference>
<dbReference type="CDD" id="cd00801">
    <property type="entry name" value="INT_P4_C"/>
    <property type="match status" value="1"/>
</dbReference>
<dbReference type="PROSITE" id="PS51898">
    <property type="entry name" value="TYR_RECOMBINASE"/>
    <property type="match status" value="1"/>
</dbReference>
<accession>A0A345ANU4</accession>
<keyword evidence="7" id="KW-1179">Viral genome integration</keyword>
<dbReference type="GO" id="GO:0044826">
    <property type="term" value="P:viral genome integration into host DNA"/>
    <property type="evidence" value="ECO:0007669"/>
    <property type="project" value="UniProtKB-KW"/>
</dbReference>
<dbReference type="InterPro" id="IPR002104">
    <property type="entry name" value="Integrase_catalytic"/>
</dbReference>
<evidence type="ECO:0000256" key="5">
    <source>
        <dbReference type="ARBA" id="ARBA00023125"/>
    </source>
</evidence>
<protein>
    <recommendedName>
        <fullName evidence="2">Integrase</fullName>
    </recommendedName>
</protein>
<evidence type="ECO:0000256" key="6">
    <source>
        <dbReference type="ARBA" id="ARBA00023172"/>
    </source>
</evidence>
<evidence type="ECO:0000256" key="4">
    <source>
        <dbReference type="ARBA" id="ARBA00022908"/>
    </source>
</evidence>
<dbReference type="GO" id="GO:0015074">
    <property type="term" value="P:DNA integration"/>
    <property type="evidence" value="ECO:0007669"/>
    <property type="project" value="UniProtKB-KW"/>
</dbReference>
<dbReference type="Gene3D" id="1.10.150.130">
    <property type="match status" value="1"/>
</dbReference>
<reference evidence="11 12" key="1">
    <citation type="submission" date="2018-04" db="EMBL/GenBank/DDBJ databases">
        <title>Complete genome of bacteriophage phiRSP, lytic for Ralstonia solanacearum.</title>
        <authorList>
            <person name="Hernandez-Romano J."/>
            <person name="Serrano-Plancarte R."/>
            <person name="Hernandez-Silva I.E."/>
            <person name="Perez-de-la-Rosa J.D."/>
        </authorList>
    </citation>
    <scope>NUCLEOTIDE SEQUENCE [LARGE SCALE GENOMIC DNA]</scope>
</reference>
<dbReference type="PANTHER" id="PTHR30629">
    <property type="entry name" value="PROPHAGE INTEGRASE"/>
    <property type="match status" value="1"/>
</dbReference>
<organism evidence="11 12">
    <name type="scientific">Ralstonia phage phiRSP</name>
    <dbReference type="NCBI Taxonomy" id="2201420"/>
    <lineage>
        <taxon>Viruses</taxon>
        <taxon>Duplodnaviria</taxon>
        <taxon>Heunggongvirae</taxon>
        <taxon>Uroviricota</taxon>
        <taxon>Caudoviricetes</taxon>
        <taxon>Coatlandelriovirus</taxon>
        <taxon>Coatlandelriovirus RSP</taxon>
    </lineage>
</organism>
<evidence type="ECO:0000259" key="10">
    <source>
        <dbReference type="PROSITE" id="PS51898"/>
    </source>
</evidence>
<feature type="domain" description="Tyr recombinase" evidence="10">
    <location>
        <begin position="151"/>
        <end position="327"/>
    </location>
</feature>
<dbReference type="Gene3D" id="1.10.443.10">
    <property type="entry name" value="Intergrase catalytic core"/>
    <property type="match status" value="1"/>
</dbReference>
<comment type="similarity">
    <text evidence="1">Belongs to the 'phage' integrase family.</text>
</comment>
<dbReference type="InterPro" id="IPR011010">
    <property type="entry name" value="DNA_brk_join_enz"/>
</dbReference>